<dbReference type="GeneID" id="7843460"/>
<evidence type="ECO:0000313" key="1">
    <source>
        <dbReference type="EMBL" id="EAR98739.2"/>
    </source>
</evidence>
<gene>
    <name evidence="1" type="ORF">TTHERM_00583440</name>
</gene>
<evidence type="ECO:0000313" key="2">
    <source>
        <dbReference type="Proteomes" id="UP000009168"/>
    </source>
</evidence>
<sequence>MEVLNTNFEDFIKNQVFECQIHKQRCNILYLEVDNQASPFKCSKCSTKFFLDPTKYLSLQDIFECNNETILDNWPLFGQKNYIFTKAYEIEKINFEETFTFFKGFKSSIIEKLEKIEDKLKSQYQIIENNKKLLKDYYNTVSLKKNIQNALYQMHQNPEQSKKQIKQYIQEVQGKRQTIESEINYIYKTLSFYQDYLSTYSLKQFTSSIDSTLDSMEKVVNYEIFDVLESQENNIVVSKQQKENFNNQVYYCSQDQSYALIQALKV</sequence>
<proteinExistence type="predicted"/>
<keyword evidence="2" id="KW-1185">Reference proteome</keyword>
<reference evidence="2" key="1">
    <citation type="journal article" date="2006" name="PLoS Biol.">
        <title>Macronuclear genome sequence of the ciliate Tetrahymena thermophila, a model eukaryote.</title>
        <authorList>
            <person name="Eisen J.A."/>
            <person name="Coyne R.S."/>
            <person name="Wu M."/>
            <person name="Wu D."/>
            <person name="Thiagarajan M."/>
            <person name="Wortman J.R."/>
            <person name="Badger J.H."/>
            <person name="Ren Q."/>
            <person name="Amedeo P."/>
            <person name="Jones K.M."/>
            <person name="Tallon L.J."/>
            <person name="Delcher A.L."/>
            <person name="Salzberg S.L."/>
            <person name="Silva J.C."/>
            <person name="Haas B.J."/>
            <person name="Majoros W.H."/>
            <person name="Farzad M."/>
            <person name="Carlton J.M."/>
            <person name="Smith R.K. Jr."/>
            <person name="Garg J."/>
            <person name="Pearlman R.E."/>
            <person name="Karrer K.M."/>
            <person name="Sun L."/>
            <person name="Manning G."/>
            <person name="Elde N.C."/>
            <person name="Turkewitz A.P."/>
            <person name="Asai D.J."/>
            <person name="Wilkes D.E."/>
            <person name="Wang Y."/>
            <person name="Cai H."/>
            <person name="Collins K."/>
            <person name="Stewart B.A."/>
            <person name="Lee S.R."/>
            <person name="Wilamowska K."/>
            <person name="Weinberg Z."/>
            <person name="Ruzzo W.L."/>
            <person name="Wloga D."/>
            <person name="Gaertig J."/>
            <person name="Frankel J."/>
            <person name="Tsao C.-C."/>
            <person name="Gorovsky M.A."/>
            <person name="Keeling P.J."/>
            <person name="Waller R.F."/>
            <person name="Patron N.J."/>
            <person name="Cherry J.M."/>
            <person name="Stover N.A."/>
            <person name="Krieger C.J."/>
            <person name="del Toro C."/>
            <person name="Ryder H.F."/>
            <person name="Williamson S.C."/>
            <person name="Barbeau R.A."/>
            <person name="Hamilton E.P."/>
            <person name="Orias E."/>
        </authorList>
    </citation>
    <scope>NUCLEOTIDE SEQUENCE [LARGE SCALE GENOMIC DNA]</scope>
    <source>
        <strain evidence="2">SB210</strain>
    </source>
</reference>
<dbReference type="Proteomes" id="UP000009168">
    <property type="component" value="Unassembled WGS sequence"/>
</dbReference>
<accession>Q23Q45</accession>
<dbReference type="InParanoid" id="Q23Q45"/>
<organism evidence="1 2">
    <name type="scientific">Tetrahymena thermophila (strain SB210)</name>
    <dbReference type="NCBI Taxonomy" id="312017"/>
    <lineage>
        <taxon>Eukaryota</taxon>
        <taxon>Sar</taxon>
        <taxon>Alveolata</taxon>
        <taxon>Ciliophora</taxon>
        <taxon>Intramacronucleata</taxon>
        <taxon>Oligohymenophorea</taxon>
        <taxon>Hymenostomatida</taxon>
        <taxon>Tetrahymenina</taxon>
        <taxon>Tetrahymenidae</taxon>
        <taxon>Tetrahymena</taxon>
    </lineage>
</organism>
<dbReference type="RefSeq" id="XP_001018984.2">
    <property type="nucleotide sequence ID" value="XM_001018984.2"/>
</dbReference>
<name>Q23Q45_TETTS</name>
<dbReference type="HOGENOM" id="CLU_1430710_0_0_1"/>
<dbReference type="AlphaFoldDB" id="Q23Q45"/>
<protein>
    <submittedName>
        <fullName evidence="1">Uncharacterized protein</fullName>
    </submittedName>
</protein>
<dbReference type="KEGG" id="tet:TTHERM_00583440"/>
<dbReference type="EMBL" id="GG662649">
    <property type="protein sequence ID" value="EAR98739.2"/>
    <property type="molecule type" value="Genomic_DNA"/>
</dbReference>